<comment type="caution">
    <text evidence="2">The sequence shown here is derived from an EMBL/GenBank/DDBJ whole genome shotgun (WGS) entry which is preliminary data.</text>
</comment>
<organism evidence="2 3">
    <name type="scientific">Sungkyunkwania multivorans</name>
    <dbReference type="NCBI Taxonomy" id="1173618"/>
    <lineage>
        <taxon>Bacteria</taxon>
        <taxon>Pseudomonadati</taxon>
        <taxon>Bacteroidota</taxon>
        <taxon>Flavobacteriia</taxon>
        <taxon>Flavobacteriales</taxon>
        <taxon>Flavobacteriaceae</taxon>
        <taxon>Sungkyunkwania</taxon>
    </lineage>
</organism>
<reference evidence="3" key="1">
    <citation type="journal article" date="2019" name="Int. J. Syst. Evol. Microbiol.">
        <title>The Global Catalogue of Microorganisms (GCM) 10K type strain sequencing project: providing services to taxonomists for standard genome sequencing and annotation.</title>
        <authorList>
            <consortium name="The Broad Institute Genomics Platform"/>
            <consortium name="The Broad Institute Genome Sequencing Center for Infectious Disease"/>
            <person name="Wu L."/>
            <person name="Ma J."/>
        </authorList>
    </citation>
    <scope>NUCLEOTIDE SEQUENCE [LARGE SCALE GENOMIC DNA]</scope>
    <source>
        <strain evidence="3">CCUG 62952</strain>
    </source>
</reference>
<dbReference type="CDD" id="cd04186">
    <property type="entry name" value="GT_2_like_c"/>
    <property type="match status" value="1"/>
</dbReference>
<dbReference type="InterPro" id="IPR001173">
    <property type="entry name" value="Glyco_trans_2-like"/>
</dbReference>
<keyword evidence="2" id="KW-0808">Transferase</keyword>
<dbReference type="SUPFAM" id="SSF53448">
    <property type="entry name" value="Nucleotide-diphospho-sugar transferases"/>
    <property type="match status" value="1"/>
</dbReference>
<dbReference type="Gene3D" id="3.90.550.10">
    <property type="entry name" value="Spore Coat Polysaccharide Biosynthesis Protein SpsA, Chain A"/>
    <property type="match status" value="1"/>
</dbReference>
<dbReference type="EC" id="2.4.-.-" evidence="2"/>
<evidence type="ECO:0000313" key="3">
    <source>
        <dbReference type="Proteomes" id="UP001596978"/>
    </source>
</evidence>
<accession>A0ABW3CU77</accession>
<keyword evidence="3" id="KW-1185">Reference proteome</keyword>
<evidence type="ECO:0000313" key="2">
    <source>
        <dbReference type="EMBL" id="MFD0861203.1"/>
    </source>
</evidence>
<dbReference type="EMBL" id="JBHTJH010000004">
    <property type="protein sequence ID" value="MFD0861203.1"/>
    <property type="molecule type" value="Genomic_DNA"/>
</dbReference>
<protein>
    <submittedName>
        <fullName evidence="2">Glycosyltransferase family 2 protein</fullName>
        <ecNumber evidence="2">2.4.-.-</ecNumber>
    </submittedName>
</protein>
<dbReference type="InterPro" id="IPR029044">
    <property type="entry name" value="Nucleotide-diphossugar_trans"/>
</dbReference>
<name>A0ABW3CU77_9FLAO</name>
<dbReference type="PANTHER" id="PTHR43179:SF7">
    <property type="entry name" value="RHAMNOSYLTRANSFERASE WBBL"/>
    <property type="match status" value="1"/>
</dbReference>
<dbReference type="GO" id="GO:0016757">
    <property type="term" value="F:glycosyltransferase activity"/>
    <property type="evidence" value="ECO:0007669"/>
    <property type="project" value="UniProtKB-KW"/>
</dbReference>
<gene>
    <name evidence="2" type="ORF">ACFQ1M_03205</name>
</gene>
<dbReference type="PANTHER" id="PTHR43179">
    <property type="entry name" value="RHAMNOSYLTRANSFERASE WBBL"/>
    <property type="match status" value="1"/>
</dbReference>
<feature type="domain" description="Glycosyltransferase 2-like" evidence="1">
    <location>
        <begin position="4"/>
        <end position="182"/>
    </location>
</feature>
<dbReference type="Proteomes" id="UP001596978">
    <property type="component" value="Unassembled WGS sequence"/>
</dbReference>
<dbReference type="RefSeq" id="WP_386403778.1">
    <property type="nucleotide sequence ID" value="NZ_JBHTJH010000004.1"/>
</dbReference>
<evidence type="ECO:0000259" key="1">
    <source>
        <dbReference type="Pfam" id="PF00535"/>
    </source>
</evidence>
<proteinExistence type="predicted"/>
<sequence>MKLSVIILNYNVCHFLEQCIRSVKAAIADIDAEIIVVDNCSPDNSAAMVSEKFPDVVLISNDNNIGFARANNQAAALAKGTYLCILNPDTVVGEDVFIKALAFAEAQRQFGILGSKLIDGTGNFLPESKRGLPTPGIALTKMWSATRSKKYYASHLQENDSGEVEVLVGAFMLLKKELYRQVGGFDERYFMYGEDIDLSYTVLQAGYRNFYFGETAIIHYKGESTVKNYEYARRFSKAMSIFYKKHYRGNFFVRFVISIGANLFSLLRVFGSTKNEDDDVFSDRLFLSKNSERIRLFKATFRENSAVCSAMSQIDRYKQQNMQLIIDGDSYSNQQIIAIMETFKNTGLTFRIWPKDCNFIIGSDSSDGKGIVHTL</sequence>
<keyword evidence="2" id="KW-0328">Glycosyltransferase</keyword>
<dbReference type="Pfam" id="PF00535">
    <property type="entry name" value="Glycos_transf_2"/>
    <property type="match status" value="1"/>
</dbReference>